<reference evidence="1" key="1">
    <citation type="journal article" date="2023" name="Mol. Phylogenet. Evol.">
        <title>Genome-scale phylogeny and comparative genomics of the fungal order Sordariales.</title>
        <authorList>
            <person name="Hensen N."/>
            <person name="Bonometti L."/>
            <person name="Westerberg I."/>
            <person name="Brannstrom I.O."/>
            <person name="Guillou S."/>
            <person name="Cros-Aarteil S."/>
            <person name="Calhoun S."/>
            <person name="Haridas S."/>
            <person name="Kuo A."/>
            <person name="Mondo S."/>
            <person name="Pangilinan J."/>
            <person name="Riley R."/>
            <person name="LaButti K."/>
            <person name="Andreopoulos B."/>
            <person name="Lipzen A."/>
            <person name="Chen C."/>
            <person name="Yan M."/>
            <person name="Daum C."/>
            <person name="Ng V."/>
            <person name="Clum A."/>
            <person name="Steindorff A."/>
            <person name="Ohm R.A."/>
            <person name="Martin F."/>
            <person name="Silar P."/>
            <person name="Natvig D.O."/>
            <person name="Lalanne C."/>
            <person name="Gautier V."/>
            <person name="Ament-Velasquez S.L."/>
            <person name="Kruys A."/>
            <person name="Hutchinson M.I."/>
            <person name="Powell A.J."/>
            <person name="Barry K."/>
            <person name="Miller A.N."/>
            <person name="Grigoriev I.V."/>
            <person name="Debuchy R."/>
            <person name="Gladieux P."/>
            <person name="Hiltunen Thoren M."/>
            <person name="Johannesson H."/>
        </authorList>
    </citation>
    <scope>NUCLEOTIDE SEQUENCE</scope>
    <source>
        <strain evidence="1">CBS 955.72</strain>
    </source>
</reference>
<dbReference type="AlphaFoldDB" id="A0AAJ0M8I4"/>
<comment type="caution">
    <text evidence="1">The sequence shown here is derived from an EMBL/GenBank/DDBJ whole genome shotgun (WGS) entry which is preliminary data.</text>
</comment>
<evidence type="ECO:0000313" key="1">
    <source>
        <dbReference type="EMBL" id="KAK3341441.1"/>
    </source>
</evidence>
<keyword evidence="2" id="KW-1185">Reference proteome</keyword>
<accession>A0AAJ0M8I4</accession>
<dbReference type="EMBL" id="JAUIQD010000008">
    <property type="protein sequence ID" value="KAK3341441.1"/>
    <property type="molecule type" value="Genomic_DNA"/>
</dbReference>
<organism evidence="1 2">
    <name type="scientific">Lasiosphaeria hispida</name>
    <dbReference type="NCBI Taxonomy" id="260671"/>
    <lineage>
        <taxon>Eukaryota</taxon>
        <taxon>Fungi</taxon>
        <taxon>Dikarya</taxon>
        <taxon>Ascomycota</taxon>
        <taxon>Pezizomycotina</taxon>
        <taxon>Sordariomycetes</taxon>
        <taxon>Sordariomycetidae</taxon>
        <taxon>Sordariales</taxon>
        <taxon>Lasiosphaeriaceae</taxon>
        <taxon>Lasiosphaeria</taxon>
    </lineage>
</organism>
<evidence type="ECO:0000313" key="2">
    <source>
        <dbReference type="Proteomes" id="UP001275084"/>
    </source>
</evidence>
<sequence length="231" mass="26311">MLHEERYEAWDSWRLFGAGLNLANNDLLQPARIPSPPAPPPSWPRSRQPLAIFVPPPTPLPDTTLCVRGCGRRVEIPVRGQGWCMPCGVRERLCVFLNYEVQKIEAREGYRGELEWVEIIHAEFRQDINSVGSMLLRNNMNRHQAQLPGWGARVDELVRLTMEEPPLTVDKRKENADWRRAVMDCIKGMDTQLKDAYFANTGSYCGLCIHCKGMVPCPVWGSEAFPRGLEL</sequence>
<proteinExistence type="predicted"/>
<protein>
    <submittedName>
        <fullName evidence="1">Uncharacterized protein</fullName>
    </submittedName>
</protein>
<dbReference type="Proteomes" id="UP001275084">
    <property type="component" value="Unassembled WGS sequence"/>
</dbReference>
<gene>
    <name evidence="1" type="ORF">B0T25DRAFT_342197</name>
</gene>
<reference evidence="1" key="2">
    <citation type="submission" date="2023-06" db="EMBL/GenBank/DDBJ databases">
        <authorList>
            <consortium name="Lawrence Berkeley National Laboratory"/>
            <person name="Haridas S."/>
            <person name="Hensen N."/>
            <person name="Bonometti L."/>
            <person name="Westerberg I."/>
            <person name="Brannstrom I.O."/>
            <person name="Guillou S."/>
            <person name="Cros-Aarteil S."/>
            <person name="Calhoun S."/>
            <person name="Kuo A."/>
            <person name="Mondo S."/>
            <person name="Pangilinan J."/>
            <person name="Riley R."/>
            <person name="Labutti K."/>
            <person name="Andreopoulos B."/>
            <person name="Lipzen A."/>
            <person name="Chen C."/>
            <person name="Yanf M."/>
            <person name="Daum C."/>
            <person name="Ng V."/>
            <person name="Clum A."/>
            <person name="Steindorff A."/>
            <person name="Ohm R."/>
            <person name="Martin F."/>
            <person name="Silar P."/>
            <person name="Natvig D."/>
            <person name="Lalanne C."/>
            <person name="Gautier V."/>
            <person name="Ament-Velasquez S.L."/>
            <person name="Kruys A."/>
            <person name="Hutchinson M.I."/>
            <person name="Powell A.J."/>
            <person name="Barry K."/>
            <person name="Miller A.N."/>
            <person name="Grigoriev I.V."/>
            <person name="Debuchy R."/>
            <person name="Gladieux P."/>
            <person name="Thoren M.H."/>
            <person name="Johannesson H."/>
        </authorList>
    </citation>
    <scope>NUCLEOTIDE SEQUENCE</scope>
    <source>
        <strain evidence="1">CBS 955.72</strain>
    </source>
</reference>
<name>A0AAJ0M8I4_9PEZI</name>